<organism evidence="8">
    <name type="scientific">marine sediment metagenome</name>
    <dbReference type="NCBI Taxonomy" id="412755"/>
    <lineage>
        <taxon>unclassified sequences</taxon>
        <taxon>metagenomes</taxon>
        <taxon>ecological metagenomes</taxon>
    </lineage>
</organism>
<feature type="transmembrane region" description="Helical" evidence="6">
    <location>
        <begin position="7"/>
        <end position="24"/>
    </location>
</feature>
<dbReference type="InterPro" id="IPR003416">
    <property type="entry name" value="MgtC/SapB/SrpB/YhiD_fam"/>
</dbReference>
<sequence length="79" mass="7980">MPIELEMVLRLLMATALGAIIGYQRERAGKPVGLRTSVLVCLGAAVFTMASIYGFGAAADPSRVAAGIVVGIGFLGAGA</sequence>
<keyword evidence="3 6" id="KW-0812">Transmembrane</keyword>
<keyword evidence="2" id="KW-1003">Cell membrane</keyword>
<evidence type="ECO:0000256" key="4">
    <source>
        <dbReference type="ARBA" id="ARBA00022989"/>
    </source>
</evidence>
<accession>X1MTP9</accession>
<name>X1MTP9_9ZZZZ</name>
<keyword evidence="5 6" id="KW-0472">Membrane</keyword>
<dbReference type="Pfam" id="PF02308">
    <property type="entry name" value="MgtC"/>
    <property type="match status" value="1"/>
</dbReference>
<dbReference type="GO" id="GO:0005886">
    <property type="term" value="C:plasma membrane"/>
    <property type="evidence" value="ECO:0007669"/>
    <property type="project" value="UniProtKB-SubCell"/>
</dbReference>
<evidence type="ECO:0000259" key="7">
    <source>
        <dbReference type="Pfam" id="PF02308"/>
    </source>
</evidence>
<dbReference type="AlphaFoldDB" id="X1MTP9"/>
<comment type="caution">
    <text evidence="8">The sequence shown here is derived from an EMBL/GenBank/DDBJ whole genome shotgun (WGS) entry which is preliminary data.</text>
</comment>
<feature type="non-terminal residue" evidence="8">
    <location>
        <position position="79"/>
    </location>
</feature>
<reference evidence="8" key="1">
    <citation type="journal article" date="2014" name="Front. Microbiol.">
        <title>High frequency of phylogenetically diverse reductive dehalogenase-homologous genes in deep subseafloor sedimentary metagenomes.</title>
        <authorList>
            <person name="Kawai M."/>
            <person name="Futagami T."/>
            <person name="Toyoda A."/>
            <person name="Takaki Y."/>
            <person name="Nishi S."/>
            <person name="Hori S."/>
            <person name="Arai W."/>
            <person name="Tsubouchi T."/>
            <person name="Morono Y."/>
            <person name="Uchiyama I."/>
            <person name="Ito T."/>
            <person name="Fujiyama A."/>
            <person name="Inagaki F."/>
            <person name="Takami H."/>
        </authorList>
    </citation>
    <scope>NUCLEOTIDE SEQUENCE</scope>
    <source>
        <strain evidence="8">Expedition CK06-06</strain>
    </source>
</reference>
<dbReference type="InterPro" id="IPR049177">
    <property type="entry name" value="MgtC_SapB_SrpB_YhiD_N"/>
</dbReference>
<evidence type="ECO:0000313" key="8">
    <source>
        <dbReference type="EMBL" id="GAI35037.1"/>
    </source>
</evidence>
<feature type="domain" description="MgtC/SapB/SrpB/YhiD N-terminal" evidence="7">
    <location>
        <begin position="11"/>
        <end position="79"/>
    </location>
</feature>
<proteinExistence type="predicted"/>
<dbReference type="PANTHER" id="PTHR33778:SF1">
    <property type="entry name" value="MAGNESIUM TRANSPORTER YHID-RELATED"/>
    <property type="match status" value="1"/>
</dbReference>
<protein>
    <recommendedName>
        <fullName evidence="7">MgtC/SapB/SrpB/YhiD N-terminal domain-containing protein</fullName>
    </recommendedName>
</protein>
<dbReference type="PRINTS" id="PR01837">
    <property type="entry name" value="MGTCSAPBPROT"/>
</dbReference>
<evidence type="ECO:0000256" key="1">
    <source>
        <dbReference type="ARBA" id="ARBA00004651"/>
    </source>
</evidence>
<feature type="transmembrane region" description="Helical" evidence="6">
    <location>
        <begin position="36"/>
        <end position="55"/>
    </location>
</feature>
<evidence type="ECO:0000256" key="3">
    <source>
        <dbReference type="ARBA" id="ARBA00022692"/>
    </source>
</evidence>
<gene>
    <name evidence="8" type="ORF">S06H3_49418</name>
</gene>
<evidence type="ECO:0000256" key="6">
    <source>
        <dbReference type="SAM" id="Phobius"/>
    </source>
</evidence>
<dbReference type="PANTHER" id="PTHR33778">
    <property type="entry name" value="PROTEIN MGTC"/>
    <property type="match status" value="1"/>
</dbReference>
<dbReference type="EMBL" id="BARV01031204">
    <property type="protein sequence ID" value="GAI35037.1"/>
    <property type="molecule type" value="Genomic_DNA"/>
</dbReference>
<keyword evidence="4 6" id="KW-1133">Transmembrane helix</keyword>
<comment type="subcellular location">
    <subcellularLocation>
        <location evidence="1">Cell membrane</location>
        <topology evidence="1">Multi-pass membrane protein</topology>
    </subcellularLocation>
</comment>
<evidence type="ECO:0000256" key="5">
    <source>
        <dbReference type="ARBA" id="ARBA00023136"/>
    </source>
</evidence>
<evidence type="ECO:0000256" key="2">
    <source>
        <dbReference type="ARBA" id="ARBA00022475"/>
    </source>
</evidence>